<sequence>MDQRTQAPTPSGSKPQKPQRPPLPRFAPFRPPPSARPRVVQLKYADVCPGQDYANDVKAGLRSIDAALGVFDRMRVVMDQQPKEMLGYNRVRTIDSIVRALQDTGRQAAEHAGALALRYQQFATRQAARLAAAPRAGWRRRRRIERDSQLETLGGEMRGLTRKLATCADTLVSRLTELGAQIKALQKLRDDIARWQAIIGFLSVLLKVLAALCSLTGIILYTTPAAEAAELVEKAAGSLAAGADWLEKMKLDEAGAVDFPPEEVERNVAILTKAFPSLLQSACKQLDRHTHCVERLLGQVDGVQGGRYISRGDAMRAEREWVAEAKSLSRLKQPVSAA</sequence>
<evidence type="ECO:0000313" key="3">
    <source>
        <dbReference type="EMBL" id="KZO95513.1"/>
    </source>
</evidence>
<evidence type="ECO:0000256" key="2">
    <source>
        <dbReference type="SAM" id="Phobius"/>
    </source>
</evidence>
<dbReference type="EMBL" id="KV417288">
    <property type="protein sequence ID" value="KZO95513.1"/>
    <property type="molecule type" value="Genomic_DNA"/>
</dbReference>
<dbReference type="AlphaFoldDB" id="A0A167LBA7"/>
<keyword evidence="2" id="KW-0472">Membrane</keyword>
<feature type="compositionally biased region" description="Pro residues" evidence="1">
    <location>
        <begin position="18"/>
        <end position="35"/>
    </location>
</feature>
<organism evidence="3 4">
    <name type="scientific">Calocera viscosa (strain TUFC12733)</name>
    <dbReference type="NCBI Taxonomy" id="1330018"/>
    <lineage>
        <taxon>Eukaryota</taxon>
        <taxon>Fungi</taxon>
        <taxon>Dikarya</taxon>
        <taxon>Basidiomycota</taxon>
        <taxon>Agaricomycotina</taxon>
        <taxon>Dacrymycetes</taxon>
        <taxon>Dacrymycetales</taxon>
        <taxon>Dacrymycetaceae</taxon>
        <taxon>Calocera</taxon>
    </lineage>
</organism>
<protein>
    <submittedName>
        <fullName evidence="3">Uncharacterized protein</fullName>
    </submittedName>
</protein>
<evidence type="ECO:0000313" key="4">
    <source>
        <dbReference type="Proteomes" id="UP000076738"/>
    </source>
</evidence>
<accession>A0A167LBA7</accession>
<keyword evidence="2" id="KW-1133">Transmembrane helix</keyword>
<dbReference type="Proteomes" id="UP000076738">
    <property type="component" value="Unassembled WGS sequence"/>
</dbReference>
<feature type="region of interest" description="Disordered" evidence="1">
    <location>
        <begin position="1"/>
        <end position="35"/>
    </location>
</feature>
<gene>
    <name evidence="3" type="ORF">CALVIDRAFT_537891</name>
</gene>
<feature type="transmembrane region" description="Helical" evidence="2">
    <location>
        <begin position="197"/>
        <end position="221"/>
    </location>
</feature>
<feature type="compositionally biased region" description="Polar residues" evidence="1">
    <location>
        <begin position="1"/>
        <end position="13"/>
    </location>
</feature>
<reference evidence="3 4" key="1">
    <citation type="journal article" date="2016" name="Mol. Biol. Evol.">
        <title>Comparative Genomics of Early-Diverging Mushroom-Forming Fungi Provides Insights into the Origins of Lignocellulose Decay Capabilities.</title>
        <authorList>
            <person name="Nagy L.G."/>
            <person name="Riley R."/>
            <person name="Tritt A."/>
            <person name="Adam C."/>
            <person name="Daum C."/>
            <person name="Floudas D."/>
            <person name="Sun H."/>
            <person name="Yadav J.S."/>
            <person name="Pangilinan J."/>
            <person name="Larsson K.H."/>
            <person name="Matsuura K."/>
            <person name="Barry K."/>
            <person name="Labutti K."/>
            <person name="Kuo R."/>
            <person name="Ohm R.A."/>
            <person name="Bhattacharya S.S."/>
            <person name="Shirouzu T."/>
            <person name="Yoshinaga Y."/>
            <person name="Martin F.M."/>
            <person name="Grigoriev I.V."/>
            <person name="Hibbett D.S."/>
        </authorList>
    </citation>
    <scope>NUCLEOTIDE SEQUENCE [LARGE SCALE GENOMIC DNA]</scope>
    <source>
        <strain evidence="3 4">TUFC12733</strain>
    </source>
</reference>
<name>A0A167LBA7_CALVF</name>
<keyword evidence="2" id="KW-0812">Transmembrane</keyword>
<proteinExistence type="predicted"/>
<keyword evidence="4" id="KW-1185">Reference proteome</keyword>
<evidence type="ECO:0000256" key="1">
    <source>
        <dbReference type="SAM" id="MobiDB-lite"/>
    </source>
</evidence>